<name>A0AAV0YIA5_VICFA</name>
<evidence type="ECO:0000313" key="8">
    <source>
        <dbReference type="Proteomes" id="UP001157006"/>
    </source>
</evidence>
<feature type="repeat" description="Pumilio" evidence="5">
    <location>
        <begin position="491"/>
        <end position="526"/>
    </location>
</feature>
<dbReference type="InterPro" id="IPR011989">
    <property type="entry name" value="ARM-like"/>
</dbReference>
<keyword evidence="1" id="KW-0677">Repeat</keyword>
<feature type="repeat" description="Pumilio" evidence="5">
    <location>
        <begin position="379"/>
        <end position="414"/>
    </location>
</feature>
<evidence type="ECO:0000259" key="6">
    <source>
        <dbReference type="PROSITE" id="PS50303"/>
    </source>
</evidence>
<keyword evidence="2" id="KW-0810">Translation regulation</keyword>
<dbReference type="GO" id="GO:0006417">
    <property type="term" value="P:regulation of translation"/>
    <property type="evidence" value="ECO:0007669"/>
    <property type="project" value="UniProtKB-KW"/>
</dbReference>
<organism evidence="7 8">
    <name type="scientific">Vicia faba</name>
    <name type="common">Broad bean</name>
    <name type="synonym">Faba vulgaris</name>
    <dbReference type="NCBI Taxonomy" id="3906"/>
    <lineage>
        <taxon>Eukaryota</taxon>
        <taxon>Viridiplantae</taxon>
        <taxon>Streptophyta</taxon>
        <taxon>Embryophyta</taxon>
        <taxon>Tracheophyta</taxon>
        <taxon>Spermatophyta</taxon>
        <taxon>Magnoliopsida</taxon>
        <taxon>eudicotyledons</taxon>
        <taxon>Gunneridae</taxon>
        <taxon>Pentapetalae</taxon>
        <taxon>rosids</taxon>
        <taxon>fabids</taxon>
        <taxon>Fabales</taxon>
        <taxon>Fabaceae</taxon>
        <taxon>Papilionoideae</taxon>
        <taxon>50 kb inversion clade</taxon>
        <taxon>NPAAA clade</taxon>
        <taxon>Hologalegina</taxon>
        <taxon>IRL clade</taxon>
        <taxon>Fabeae</taxon>
        <taxon>Vicia</taxon>
    </lineage>
</organism>
<dbReference type="PROSITE" id="PS50303">
    <property type="entry name" value="PUM_HD"/>
    <property type="match status" value="1"/>
</dbReference>
<dbReference type="InterPro" id="IPR001313">
    <property type="entry name" value="Pumilio_RNA-bd_rpt"/>
</dbReference>
<evidence type="ECO:0000256" key="4">
    <source>
        <dbReference type="ARBA" id="ARBA00058490"/>
    </source>
</evidence>
<reference evidence="7 8" key="1">
    <citation type="submission" date="2023-01" db="EMBL/GenBank/DDBJ databases">
        <authorList>
            <person name="Kreplak J."/>
        </authorList>
    </citation>
    <scope>NUCLEOTIDE SEQUENCE [LARGE SCALE GENOMIC DNA]</scope>
</reference>
<dbReference type="FunFam" id="1.25.10.10:FF:000237">
    <property type="entry name" value="Pumilio homolog 9"/>
    <property type="match status" value="1"/>
</dbReference>
<dbReference type="Proteomes" id="UP001157006">
    <property type="component" value="Chromosome 1L"/>
</dbReference>
<protein>
    <recommendedName>
        <fullName evidence="6">PUM-HD domain-containing protein</fullName>
    </recommendedName>
</protein>
<dbReference type="PANTHER" id="PTHR12537">
    <property type="entry name" value="RNA BINDING PROTEIN PUMILIO-RELATED"/>
    <property type="match status" value="1"/>
</dbReference>
<dbReference type="EMBL" id="OX451736">
    <property type="protein sequence ID" value="CAI8585556.1"/>
    <property type="molecule type" value="Genomic_DNA"/>
</dbReference>
<feature type="repeat" description="Pumilio" evidence="5">
    <location>
        <begin position="599"/>
        <end position="637"/>
    </location>
</feature>
<dbReference type="GO" id="GO:0003729">
    <property type="term" value="F:mRNA binding"/>
    <property type="evidence" value="ECO:0007669"/>
    <property type="project" value="TreeGrafter"/>
</dbReference>
<dbReference type="GO" id="GO:0005737">
    <property type="term" value="C:cytoplasm"/>
    <property type="evidence" value="ECO:0007669"/>
    <property type="project" value="TreeGrafter"/>
</dbReference>
<dbReference type="CDD" id="cd07920">
    <property type="entry name" value="Pumilio"/>
    <property type="match status" value="1"/>
</dbReference>
<dbReference type="Gene3D" id="1.25.10.10">
    <property type="entry name" value="Leucine-rich Repeat Variant"/>
    <property type="match status" value="1"/>
</dbReference>
<dbReference type="SMART" id="SM00025">
    <property type="entry name" value="Pumilio"/>
    <property type="match status" value="8"/>
</dbReference>
<gene>
    <name evidence="7" type="ORF">VFH_I212320</name>
</gene>
<evidence type="ECO:0000256" key="1">
    <source>
        <dbReference type="ARBA" id="ARBA00022737"/>
    </source>
</evidence>
<dbReference type="PROSITE" id="PS50302">
    <property type="entry name" value="PUM"/>
    <property type="match status" value="6"/>
</dbReference>
<keyword evidence="8" id="KW-1185">Reference proteome</keyword>
<feature type="repeat" description="Pumilio" evidence="5">
    <location>
        <begin position="563"/>
        <end position="598"/>
    </location>
</feature>
<feature type="repeat" description="Pumilio" evidence="5">
    <location>
        <begin position="415"/>
        <end position="450"/>
    </location>
</feature>
<evidence type="ECO:0000256" key="3">
    <source>
        <dbReference type="ARBA" id="ARBA00022884"/>
    </source>
</evidence>
<feature type="repeat" description="Pumilio" evidence="5">
    <location>
        <begin position="527"/>
        <end position="562"/>
    </location>
</feature>
<dbReference type="InterPro" id="IPR033133">
    <property type="entry name" value="PUM-HD"/>
</dbReference>
<proteinExistence type="predicted"/>
<keyword evidence="3" id="KW-0694">RNA-binding</keyword>
<dbReference type="AlphaFoldDB" id="A0AAV0YIA5"/>
<comment type="function">
    <text evidence="4">Sequence-specific RNA-binding protein that regulates translation and mRNA stability by binding the 3'-UTR of target mRNAs.</text>
</comment>
<evidence type="ECO:0000313" key="7">
    <source>
        <dbReference type="EMBL" id="CAI8585556.1"/>
    </source>
</evidence>
<evidence type="ECO:0000256" key="2">
    <source>
        <dbReference type="ARBA" id="ARBA00022845"/>
    </source>
</evidence>
<dbReference type="PANTHER" id="PTHR12537:SF138">
    <property type="entry name" value="PUMILIO HOMOLOG 7, CHLOROPLASTIC-RELATED"/>
    <property type="match status" value="1"/>
</dbReference>
<dbReference type="Pfam" id="PF00806">
    <property type="entry name" value="PUF"/>
    <property type="match status" value="1"/>
</dbReference>
<sequence length="696" mass="78892">MNNTHDQWFLMKNNTDPPINTVPLLQQQHQSSRMLSNVVHQSSSPSNGFTSCRDEILINNNNNNSWNMNGHRDHHHDHDYHQLSLNLSSMSLSDEDHHQPNNNNVARIRGNNVVDSNSNSNININNMPGFHETHAYNNNNIVEDETLTATNPTTYPRYHQNMGSPKSLFGVSSLSDMKWGIQKGNTFAGVSQMGSSIDHGNGIGNTLSYGHFYGHGRGRVVPVQLQNSSYNNLYEQQQQQRLVCPSPTRSSFAMENDFPANPIMYTTQNVVNNAPPSPLYYPSNSHFQLPQSPYPTRPIEEPLAFKCDNSFILQENDMRRDWNSFLGGAGAGAGARVIPQISHNFPIRTENTRAFVTDDEVQVQQPLMNFLSSNMPLPALQSYMIHTAKDQNGGRQLQKLVEEGSNEDKEMVFEGVIDNIVELMMDPFGNYLVQKLLEFCREDQRLQIVHMLTKEPGQLVRTSLNTHGTRVVQVLISTIKSRRQIALVRAAIQPAFLELVKDLNGNHVIQRCLTCFSVQDNEFIFDAATKFCLDVSTHQHGCCVLQRCIDYSKGKSQERLVREICKHGFHLAQDPYGNYVVQYIIQMQIPSAIAKFTAQFRGNYVTLSTQKFSSHVVEKCLKYIPETRARIVQELLSVPRFECLLQDPYGNYVLQCALDNTKGSLLTSLVDAVRAHKNLRTSPYCKRTFSKIQLKK</sequence>
<evidence type="ECO:0000256" key="5">
    <source>
        <dbReference type="PROSITE-ProRule" id="PRU00317"/>
    </source>
</evidence>
<dbReference type="Pfam" id="PF22493">
    <property type="entry name" value="PUF_NOP9"/>
    <property type="match status" value="1"/>
</dbReference>
<feature type="domain" description="PUM-HD" evidence="6">
    <location>
        <begin position="347"/>
        <end position="696"/>
    </location>
</feature>
<dbReference type="InterPro" id="IPR016024">
    <property type="entry name" value="ARM-type_fold"/>
</dbReference>
<accession>A0AAV0YIA5</accession>
<dbReference type="SUPFAM" id="SSF48371">
    <property type="entry name" value="ARM repeat"/>
    <property type="match status" value="1"/>
</dbReference>
<dbReference type="InterPro" id="IPR033712">
    <property type="entry name" value="Pumilio_RNA-bd"/>
</dbReference>